<dbReference type="PANTHER" id="PTHR30354:SF22">
    <property type="entry name" value="HIGH-AFFINITY GLUCONATE TRANSPORTER"/>
    <property type="match status" value="1"/>
</dbReference>
<feature type="transmembrane region" description="Helical" evidence="8">
    <location>
        <begin position="357"/>
        <end position="376"/>
    </location>
</feature>
<evidence type="ECO:0000256" key="8">
    <source>
        <dbReference type="SAM" id="Phobius"/>
    </source>
</evidence>
<protein>
    <submittedName>
        <fullName evidence="9">Gluconate transporter</fullName>
    </submittedName>
</protein>
<proteinExistence type="inferred from homology"/>
<dbReference type="InterPro" id="IPR003474">
    <property type="entry name" value="Glcn_transporter"/>
</dbReference>
<reference evidence="9" key="1">
    <citation type="submission" date="2006-10" db="EMBL/GenBank/DDBJ databases">
        <title>Complete sequence of Solibacter usitatus Ellin6076.</title>
        <authorList>
            <consortium name="US DOE Joint Genome Institute"/>
            <person name="Copeland A."/>
            <person name="Lucas S."/>
            <person name="Lapidus A."/>
            <person name="Barry K."/>
            <person name="Detter J.C."/>
            <person name="Glavina del Rio T."/>
            <person name="Hammon N."/>
            <person name="Israni S."/>
            <person name="Dalin E."/>
            <person name="Tice H."/>
            <person name="Pitluck S."/>
            <person name="Thompson L.S."/>
            <person name="Brettin T."/>
            <person name="Bruce D."/>
            <person name="Han C."/>
            <person name="Tapia R."/>
            <person name="Gilna P."/>
            <person name="Schmutz J."/>
            <person name="Larimer F."/>
            <person name="Land M."/>
            <person name="Hauser L."/>
            <person name="Kyrpides N."/>
            <person name="Mikhailova N."/>
            <person name="Janssen P.H."/>
            <person name="Kuske C.R."/>
            <person name="Richardson P."/>
        </authorList>
    </citation>
    <scope>NUCLEOTIDE SEQUENCE</scope>
    <source>
        <strain evidence="9">Ellin6076</strain>
    </source>
</reference>
<evidence type="ECO:0000313" key="9">
    <source>
        <dbReference type="EMBL" id="ABJ86490.1"/>
    </source>
</evidence>
<feature type="transmembrane region" description="Helical" evidence="8">
    <location>
        <begin position="102"/>
        <end position="130"/>
    </location>
</feature>
<evidence type="ECO:0000256" key="7">
    <source>
        <dbReference type="ARBA" id="ARBA00049663"/>
    </source>
</evidence>
<dbReference type="STRING" id="234267.Acid_5543"/>
<dbReference type="AlphaFoldDB" id="Q01V25"/>
<keyword evidence="4 8" id="KW-0812">Transmembrane</keyword>
<dbReference type="PANTHER" id="PTHR30354">
    <property type="entry name" value="GNT FAMILY GLUCONATE TRANSPORTER"/>
    <property type="match status" value="1"/>
</dbReference>
<dbReference type="InParanoid" id="Q01V25"/>
<keyword evidence="2" id="KW-0813">Transport</keyword>
<dbReference type="PIRSF" id="PIRSF002746">
    <property type="entry name" value="Gluconate_transporter"/>
    <property type="match status" value="1"/>
</dbReference>
<keyword evidence="3" id="KW-1003">Cell membrane</keyword>
<evidence type="ECO:0000256" key="5">
    <source>
        <dbReference type="ARBA" id="ARBA00022989"/>
    </source>
</evidence>
<comment type="similarity">
    <text evidence="7">Belongs to the GntP permease family.</text>
</comment>
<keyword evidence="6 8" id="KW-0472">Membrane</keyword>
<evidence type="ECO:0000256" key="1">
    <source>
        <dbReference type="ARBA" id="ARBA00004651"/>
    </source>
</evidence>
<name>Q01V25_SOLUE</name>
<dbReference type="HOGENOM" id="CLU_027949_0_2_0"/>
<dbReference type="GO" id="GO:0005886">
    <property type="term" value="C:plasma membrane"/>
    <property type="evidence" value="ECO:0007669"/>
    <property type="project" value="UniProtKB-SubCell"/>
</dbReference>
<feature type="transmembrane region" description="Helical" evidence="8">
    <location>
        <begin position="31"/>
        <end position="48"/>
    </location>
</feature>
<dbReference type="Pfam" id="PF02447">
    <property type="entry name" value="GntP_permease"/>
    <property type="match status" value="1"/>
</dbReference>
<dbReference type="FunCoup" id="Q01V25">
    <property type="interactions" value="343"/>
</dbReference>
<dbReference type="OrthoDB" id="9787129at2"/>
<evidence type="ECO:0000256" key="2">
    <source>
        <dbReference type="ARBA" id="ARBA00022448"/>
    </source>
</evidence>
<feature type="transmembrane region" description="Helical" evidence="8">
    <location>
        <begin position="142"/>
        <end position="160"/>
    </location>
</feature>
<feature type="transmembrane region" description="Helical" evidence="8">
    <location>
        <begin position="261"/>
        <end position="282"/>
    </location>
</feature>
<feature type="transmembrane region" description="Helical" evidence="8">
    <location>
        <begin position="181"/>
        <end position="202"/>
    </location>
</feature>
<keyword evidence="5 8" id="KW-1133">Transmembrane helix</keyword>
<dbReference type="eggNOG" id="COG2610">
    <property type="taxonomic scope" value="Bacteria"/>
</dbReference>
<evidence type="ECO:0000256" key="4">
    <source>
        <dbReference type="ARBA" id="ARBA00022692"/>
    </source>
</evidence>
<feature type="transmembrane region" description="Helical" evidence="8">
    <location>
        <begin position="429"/>
        <end position="446"/>
    </location>
</feature>
<sequence precursor="true">MPANGTYLICITVATLACLLLLILVGKLHAFLALLISSMFMGLAAGMAPEKVLKSIQTGFGDALGFIAVVIGLGAMIGRFLEYSGGGRALADWLLVKFGKNHAAWAVLIASFLVGLPIFFEVGFIILIPIVWSLTRETKRSLLFYGLPMAAALTMTHSLVPPHPAPAAAAQLMGGDLAHTIIYGVLMSIPMTLIAGIVYATWVARRIYIPVPEIAASMTLKSAESPGAPPPVAVVVLLLLLPVTLTFGATMASLRNIPFRGVAVFLGHPYTALTVTTLIALYCFGLRRGLSRDQVLKMATDSLLPVGGLMCIIGGGGALKQVIVDSGVGTYAGKLLMTSAISPLIVVWLIAACMRLAQGSATVAIITAAGIAAPLVKGLPGYSPDELILALCCGGSAFSQVSDSGFWMVTNYFGTTVAQTLKTWTTMKIIASLLGLAIMLTAHALLR</sequence>
<feature type="transmembrane region" description="Helical" evidence="8">
    <location>
        <begin position="232"/>
        <end position="254"/>
    </location>
</feature>
<evidence type="ECO:0000256" key="3">
    <source>
        <dbReference type="ARBA" id="ARBA00022475"/>
    </source>
</evidence>
<dbReference type="GO" id="GO:0015128">
    <property type="term" value="F:gluconate transmembrane transporter activity"/>
    <property type="evidence" value="ECO:0007669"/>
    <property type="project" value="InterPro"/>
</dbReference>
<dbReference type="EMBL" id="CP000473">
    <property type="protein sequence ID" value="ABJ86490.1"/>
    <property type="molecule type" value="Genomic_DNA"/>
</dbReference>
<organism evidence="9">
    <name type="scientific">Solibacter usitatus (strain Ellin6076)</name>
    <dbReference type="NCBI Taxonomy" id="234267"/>
    <lineage>
        <taxon>Bacteria</taxon>
        <taxon>Pseudomonadati</taxon>
        <taxon>Acidobacteriota</taxon>
        <taxon>Terriglobia</taxon>
        <taxon>Bryobacterales</taxon>
        <taxon>Solibacteraceae</taxon>
        <taxon>Candidatus Solibacter</taxon>
    </lineage>
</organism>
<feature type="transmembrane region" description="Helical" evidence="8">
    <location>
        <begin position="6"/>
        <end position="24"/>
    </location>
</feature>
<feature type="transmembrane region" description="Helical" evidence="8">
    <location>
        <begin position="60"/>
        <end position="81"/>
    </location>
</feature>
<gene>
    <name evidence="9" type="ordered locus">Acid_5543</name>
</gene>
<dbReference type="NCBIfam" id="TIGR00791">
    <property type="entry name" value="gntP"/>
    <property type="match status" value="1"/>
</dbReference>
<feature type="transmembrane region" description="Helical" evidence="8">
    <location>
        <begin position="302"/>
        <end position="319"/>
    </location>
</feature>
<evidence type="ECO:0000256" key="6">
    <source>
        <dbReference type="ARBA" id="ARBA00023136"/>
    </source>
</evidence>
<accession>Q01V25</accession>
<comment type="subcellular location">
    <subcellularLocation>
        <location evidence="1">Cell membrane</location>
        <topology evidence="1">Multi-pass membrane protein</topology>
    </subcellularLocation>
</comment>
<feature type="transmembrane region" description="Helical" evidence="8">
    <location>
        <begin position="331"/>
        <end position="351"/>
    </location>
</feature>
<dbReference type="KEGG" id="sus:Acid_5543"/>